<protein>
    <recommendedName>
        <fullName evidence="9">Nuclear pore complex protein Nup214</fullName>
    </recommendedName>
    <alternativeName>
        <fullName evidence="11">214 kDa nucleoporin</fullName>
    </alternativeName>
    <alternativeName>
        <fullName evidence="10">Nucleoporin Nup214</fullName>
    </alternativeName>
</protein>
<dbReference type="GO" id="GO:0008139">
    <property type="term" value="F:nuclear localization sequence binding"/>
    <property type="evidence" value="ECO:0007669"/>
    <property type="project" value="TreeGrafter"/>
</dbReference>
<feature type="compositionally biased region" description="Low complexity" evidence="13">
    <location>
        <begin position="1145"/>
        <end position="1157"/>
    </location>
</feature>
<evidence type="ECO:0000256" key="12">
    <source>
        <dbReference type="SAM" id="Coils"/>
    </source>
</evidence>
<keyword evidence="12" id="KW-0175">Coiled coil</keyword>
<keyword evidence="2" id="KW-0813">Transport</keyword>
<evidence type="ECO:0000256" key="8">
    <source>
        <dbReference type="ARBA" id="ARBA00023242"/>
    </source>
</evidence>
<dbReference type="GO" id="GO:0006405">
    <property type="term" value="P:RNA export from nucleus"/>
    <property type="evidence" value="ECO:0007669"/>
    <property type="project" value="TreeGrafter"/>
</dbReference>
<evidence type="ECO:0000256" key="10">
    <source>
        <dbReference type="ARBA" id="ARBA00077390"/>
    </source>
</evidence>
<comment type="caution">
    <text evidence="14">The sequence shown here is derived from an EMBL/GenBank/DDBJ whole genome shotgun (WGS) entry which is preliminary data.</text>
</comment>
<evidence type="ECO:0000256" key="3">
    <source>
        <dbReference type="ARBA" id="ARBA00022737"/>
    </source>
</evidence>
<evidence type="ECO:0000256" key="2">
    <source>
        <dbReference type="ARBA" id="ARBA00022448"/>
    </source>
</evidence>
<accession>A0A0L0CJV1</accession>
<keyword evidence="5" id="KW-0653">Protein transport</keyword>
<reference evidence="14 15" key="1">
    <citation type="journal article" date="2015" name="Nat. Commun.">
        <title>Lucilia cuprina genome unlocks parasitic fly biology to underpin future interventions.</title>
        <authorList>
            <person name="Anstead C.A."/>
            <person name="Korhonen P.K."/>
            <person name="Young N.D."/>
            <person name="Hall R.S."/>
            <person name="Jex A.R."/>
            <person name="Murali S.C."/>
            <person name="Hughes D.S."/>
            <person name="Lee S.F."/>
            <person name="Perry T."/>
            <person name="Stroehlein A.J."/>
            <person name="Ansell B.R."/>
            <person name="Breugelmans B."/>
            <person name="Hofmann A."/>
            <person name="Qu J."/>
            <person name="Dugan S."/>
            <person name="Lee S.L."/>
            <person name="Chao H."/>
            <person name="Dinh H."/>
            <person name="Han Y."/>
            <person name="Doddapaneni H.V."/>
            <person name="Worley K.C."/>
            <person name="Muzny D.M."/>
            <person name="Ioannidis P."/>
            <person name="Waterhouse R.M."/>
            <person name="Zdobnov E.M."/>
            <person name="James P.J."/>
            <person name="Bagnall N.H."/>
            <person name="Kotze A.C."/>
            <person name="Gibbs R.A."/>
            <person name="Richards S."/>
            <person name="Batterham P."/>
            <person name="Gasser R.B."/>
        </authorList>
    </citation>
    <scope>NUCLEOTIDE SEQUENCE [LARGE SCALE GENOMIC DNA]</scope>
    <source>
        <strain evidence="14 15">LS</strain>
        <tissue evidence="14">Full body</tissue>
    </source>
</reference>
<feature type="region of interest" description="Disordered" evidence="13">
    <location>
        <begin position="956"/>
        <end position="1013"/>
    </location>
</feature>
<name>A0A0L0CJV1_LUCCU</name>
<evidence type="ECO:0000256" key="9">
    <source>
        <dbReference type="ARBA" id="ARBA00068360"/>
    </source>
</evidence>
<dbReference type="OMA" id="WLSTFQF"/>
<feature type="region of interest" description="Disordered" evidence="13">
    <location>
        <begin position="1145"/>
        <end position="1196"/>
    </location>
</feature>
<dbReference type="Proteomes" id="UP000037069">
    <property type="component" value="Unassembled WGS sequence"/>
</dbReference>
<comment type="subcellular location">
    <subcellularLocation>
        <location evidence="1">Nucleus</location>
        <location evidence="1">Nuclear pore complex</location>
    </subcellularLocation>
</comment>
<sequence length="1927" mass="198418">MAQNAPPSQDVQDIQFKLHDKFTIFPESNEVKSLVSLLAVSSAKGLLFAGNPHSKELKVFKLRDIVDGKTSGQELKVRVVNLPGEPKVLACSCDGSMLAVNYVLNNTGFLQIYQVDSFLTATPISLYNLPVAPESNVFALQMLWNPVIPNNIALILTDGSVAMFTLNNGQYDKVTLGKEHQVKAGCWSPKGKQIVFGFAEGKLQQFKPNLQPARAIPCPPGIHPGPFDCIAVHWLSTFQFAAIFLQRGQEMCPSLFIVNAPKAGQPSYINYYDVCYSAPGPRIQQLSFNHIAQWNLLLVTSANGVEVGVLGTKDAGDNPNWIQYTLLDEARIEMPLTESKDETYPLGFAFDTASSHQVLVGEKKLPVMPMIHVLSTHGHLVSYNFLNLAPNAVDVCSPPPPLNDVSGQFVPLKQTIAAAAASAPANQTKPQFGENKPPTSGQGFGDMTFSIGSNMVTSTPAIKDKPVPLFGTQPAAAKPTAGFGFNTNAPAASSVTTAPTNNKPSTGFGFGSATTTTTSAAQPFSQPFGGAMTTGTPFGGFSGTGFTAKPNEAPKQQPTQNQTSQATKNPEANKPLYTVPATFTPPSVQQTQNNNKMEQKTIQPQTASNKMNLNNGEIDEVVKQMIVIQIEAFEMELKHIRQQSKQLMENIGSPDEIKSYSKQLNDLQEILEQANDHEFEQDVQSLRHSMNESYAMLAECRTKLDLYNNPNLTRLSTVSSTDPTSRRQLAKLQSYVASNQNQLSQLNQLIDAQWSQYQDVVRRNSKNQMHIPCLDGIYQRMSKLKDLLARQRTKMNYIKTKLKQKGLNYKPPSEVDVTSVAVGALTKNQSTMESLADSILSMSLSQVVSQTQAKLSEDKLNAIRNFTRRQQQIAIIKPKRPDRIGLKSEVILETKLETERKQKEMAKKQQQQQQQMQQQQYVQQQQQMQQQQYVQQQQQQQQQQYAAYKQQTNMQKVVSSKPQEQQPNYQTQLQQQLLKPQATISTPQQQQPPLLAKPTASKPNIVSSQPPTFITPTSSTAATLSFGGNSSFVKTSISTSAPKTDETNKPIATSTAFTGFGMTTSQSSLSFNPAKPLHNTAAPNESKENQQPTNTPISFSAKVIGGNDAKPFGNLGNKTTTQTNAVQQTPAQGFAASTSSGFSAFANTKTTTQTSNQTKDDTKKPEEAPKQFGFATASSTATTTTSTSSATSTAPSTAFGGFGGSTKPATTAAPFSTPLFGSTSSTTTSTPFATLSSSSSFSFNANVSTTATTTASTKSVTTTTTTSAMTAATAVTAKPADIKTTQTAAASTASSVTVTSAATSFSFISPAAGNTTTVTSTKSTAAPNVTITSTGLPEPKPAATATTTSSSAPTPTATADPTDSLFGSLNICKPTAKEAAGDSSKPANIFSGFAAATSSASSGAFSFVSASGAGDGAKSFLGTTSTTGTTPSTGFSFVSAASTTPATTANIFGTSATAGTTAAATDTTTTTTTTATAVTSPAAASTNATTTSSFTFATAPAPATASNAGSLFGSLSLSSAATTAGTATTTSAPAAGNIFGGGSSVFGQTSTAGTTSTTTSIFGGGAAAASSAPSLFGSTAPATTTAATPGTGSIFGAAAAATPTAGGSVFGGIPKPDQSVFGTGLFGATAAATKSPAATGGSIFGGGSSTGFGGSTAAGSIFGGGGNAASPFGSTASANTAGSIFGAAAAATKPAEGGSIFGSPTQQTASSGGSLFGKSTFGAPAAPQTAGGIFGGAAAQSPTSGGFGASGGSIFGGSTTANTSASGGSIFGAAAAATAPAFGASPGFGSFSQPSSAPAFGSPSAGGFGAAATTGFGSPQQQGAFAKPVFGGPASFGSPQPAFGAQPTFGGAPTFGSPKGFGSFAATSPTATGFGAAAQASAAPKGNIFETLGSQDSGLSFGNLAHSTQAQQQKPAFGGSSFMNYRS</sequence>
<dbReference type="GO" id="GO:0005643">
    <property type="term" value="C:nuclear pore"/>
    <property type="evidence" value="ECO:0007669"/>
    <property type="project" value="UniProtKB-SubCell"/>
</dbReference>
<keyword evidence="6" id="KW-0811">Translocation</keyword>
<evidence type="ECO:0000256" key="13">
    <source>
        <dbReference type="SAM" id="MobiDB-lite"/>
    </source>
</evidence>
<gene>
    <name evidence="14" type="ORF">FF38_00481</name>
</gene>
<dbReference type="Gene3D" id="2.130.10.10">
    <property type="entry name" value="YVTN repeat-like/Quinoprotein amine dehydrogenase"/>
    <property type="match status" value="1"/>
</dbReference>
<feature type="compositionally biased region" description="Low complexity" evidence="13">
    <location>
        <begin position="962"/>
        <end position="1000"/>
    </location>
</feature>
<feature type="region of interest" description="Disordered" evidence="13">
    <location>
        <begin position="541"/>
        <end position="573"/>
    </location>
</feature>
<feature type="compositionally biased region" description="Low complexity" evidence="13">
    <location>
        <begin position="1175"/>
        <end position="1196"/>
    </location>
</feature>
<feature type="compositionally biased region" description="Polar residues" evidence="13">
    <location>
        <begin position="554"/>
        <end position="570"/>
    </location>
</feature>
<evidence type="ECO:0000256" key="11">
    <source>
        <dbReference type="ARBA" id="ARBA00083901"/>
    </source>
</evidence>
<feature type="compositionally biased region" description="Polar residues" evidence="13">
    <location>
        <begin position="1001"/>
        <end position="1013"/>
    </location>
</feature>
<proteinExistence type="predicted"/>
<feature type="compositionally biased region" description="Low complexity" evidence="13">
    <location>
        <begin position="1341"/>
        <end position="1363"/>
    </location>
</feature>
<dbReference type="GO" id="GO:0051028">
    <property type="term" value="P:mRNA transport"/>
    <property type="evidence" value="ECO:0007669"/>
    <property type="project" value="UniProtKB-KW"/>
</dbReference>
<keyword evidence="3" id="KW-0677">Repeat</keyword>
<feature type="compositionally biased region" description="Basic and acidic residues" evidence="13">
    <location>
        <begin position="1158"/>
        <end position="1169"/>
    </location>
</feature>
<evidence type="ECO:0000256" key="4">
    <source>
        <dbReference type="ARBA" id="ARBA00022816"/>
    </source>
</evidence>
<dbReference type="InterPro" id="IPR015943">
    <property type="entry name" value="WD40/YVTN_repeat-like_dom_sf"/>
</dbReference>
<dbReference type="EMBL" id="JRES01000305">
    <property type="protein sequence ID" value="KNC32487.1"/>
    <property type="molecule type" value="Genomic_DNA"/>
</dbReference>
<keyword evidence="7" id="KW-0906">Nuclear pore complex</keyword>
<dbReference type="PANTHER" id="PTHR23193">
    <property type="entry name" value="NUCLEAR PORE COMPLEX PROTEIN NUP"/>
    <property type="match status" value="1"/>
</dbReference>
<evidence type="ECO:0000256" key="6">
    <source>
        <dbReference type="ARBA" id="ARBA00023010"/>
    </source>
</evidence>
<dbReference type="GO" id="GO:0006606">
    <property type="term" value="P:protein import into nucleus"/>
    <property type="evidence" value="ECO:0007669"/>
    <property type="project" value="TreeGrafter"/>
</dbReference>
<feature type="region of interest" description="Disordered" evidence="13">
    <location>
        <begin position="1329"/>
        <end position="1363"/>
    </location>
</feature>
<feature type="coiled-coil region" evidence="12">
    <location>
        <begin position="630"/>
        <end position="677"/>
    </location>
</feature>
<keyword evidence="15" id="KW-1185">Reference proteome</keyword>
<dbReference type="STRING" id="7375.A0A0L0CJV1"/>
<dbReference type="FunFam" id="2.130.10.10:FF:000142">
    <property type="entry name" value="Nuclear pore complex protein Nup214"/>
    <property type="match status" value="1"/>
</dbReference>
<dbReference type="InterPro" id="IPR026054">
    <property type="entry name" value="Nucleoporin"/>
</dbReference>
<dbReference type="OrthoDB" id="248320at2759"/>
<feature type="region of interest" description="Disordered" evidence="13">
    <location>
        <begin position="1067"/>
        <end position="1099"/>
    </location>
</feature>
<feature type="coiled-coil region" evidence="12">
    <location>
        <begin position="891"/>
        <end position="927"/>
    </location>
</feature>
<evidence type="ECO:0000256" key="7">
    <source>
        <dbReference type="ARBA" id="ARBA00023132"/>
    </source>
</evidence>
<evidence type="ECO:0000256" key="5">
    <source>
        <dbReference type="ARBA" id="ARBA00022927"/>
    </source>
</evidence>
<evidence type="ECO:0000313" key="14">
    <source>
        <dbReference type="EMBL" id="KNC32487.1"/>
    </source>
</evidence>
<keyword evidence="8" id="KW-0539">Nucleus</keyword>
<organism evidence="14 15">
    <name type="scientific">Lucilia cuprina</name>
    <name type="common">Green bottle fly</name>
    <name type="synonym">Australian sheep blowfly</name>
    <dbReference type="NCBI Taxonomy" id="7375"/>
    <lineage>
        <taxon>Eukaryota</taxon>
        <taxon>Metazoa</taxon>
        <taxon>Ecdysozoa</taxon>
        <taxon>Arthropoda</taxon>
        <taxon>Hexapoda</taxon>
        <taxon>Insecta</taxon>
        <taxon>Pterygota</taxon>
        <taxon>Neoptera</taxon>
        <taxon>Endopterygota</taxon>
        <taxon>Diptera</taxon>
        <taxon>Brachycera</taxon>
        <taxon>Muscomorpha</taxon>
        <taxon>Oestroidea</taxon>
        <taxon>Calliphoridae</taxon>
        <taxon>Luciliinae</taxon>
        <taxon>Lucilia</taxon>
    </lineage>
</organism>
<evidence type="ECO:0000313" key="15">
    <source>
        <dbReference type="Proteomes" id="UP000037069"/>
    </source>
</evidence>
<dbReference type="Pfam" id="PF13634">
    <property type="entry name" value="Nucleoporin_FG"/>
    <property type="match status" value="4"/>
</dbReference>
<keyword evidence="4" id="KW-0509">mRNA transport</keyword>
<dbReference type="PANTHER" id="PTHR23193:SF46">
    <property type="entry name" value="NUCLEAR PORE COMPLEX PROTEIN NUP214"/>
    <property type="match status" value="1"/>
</dbReference>
<evidence type="ECO:0000256" key="1">
    <source>
        <dbReference type="ARBA" id="ARBA00004567"/>
    </source>
</evidence>
<dbReference type="InterPro" id="IPR025574">
    <property type="entry name" value="Nucleoporin_FG_rpt"/>
</dbReference>
<dbReference type="SUPFAM" id="SSF117289">
    <property type="entry name" value="Nucleoporin domain"/>
    <property type="match status" value="1"/>
</dbReference>
<dbReference type="GO" id="GO:0017056">
    <property type="term" value="F:structural constituent of nuclear pore"/>
    <property type="evidence" value="ECO:0007669"/>
    <property type="project" value="TreeGrafter"/>
</dbReference>
<feature type="compositionally biased region" description="Polar residues" evidence="13">
    <location>
        <begin position="1089"/>
        <end position="1098"/>
    </location>
</feature>